<evidence type="ECO:0000313" key="3">
    <source>
        <dbReference type="Proteomes" id="UP000053766"/>
    </source>
</evidence>
<reference evidence="3" key="2">
    <citation type="journal article" date="2016" name="Sci. Rep.">
        <title>Dictyocaulus viviparus genome, variome and transcriptome elucidate lungworm biology and support future intervention.</title>
        <authorList>
            <person name="McNulty S.N."/>
            <person name="Strube C."/>
            <person name="Rosa B.A."/>
            <person name="Martin J.C."/>
            <person name="Tyagi R."/>
            <person name="Choi Y.J."/>
            <person name="Wang Q."/>
            <person name="Hallsworth Pepin K."/>
            <person name="Zhang X."/>
            <person name="Ozersky P."/>
            <person name="Wilson R.K."/>
            <person name="Sternberg P.W."/>
            <person name="Gasser R.B."/>
            <person name="Mitreva M."/>
        </authorList>
    </citation>
    <scope>NUCLEOTIDE SEQUENCE [LARGE SCALE GENOMIC DNA]</scope>
    <source>
        <strain evidence="3">HannoverDv2000</strain>
    </source>
</reference>
<dbReference type="OrthoDB" id="5843184at2759"/>
<feature type="compositionally biased region" description="Low complexity" evidence="1">
    <location>
        <begin position="18"/>
        <end position="32"/>
    </location>
</feature>
<gene>
    <name evidence="2" type="ORF">DICVIV_00883</name>
</gene>
<dbReference type="AlphaFoldDB" id="A0A0D8YEE7"/>
<dbReference type="EMBL" id="KN716157">
    <property type="protein sequence ID" value="KJH53006.1"/>
    <property type="molecule type" value="Genomic_DNA"/>
</dbReference>
<protein>
    <submittedName>
        <fullName evidence="2">Uncharacterized protein</fullName>
    </submittedName>
</protein>
<name>A0A0D8YEE7_DICVI</name>
<sequence>MSIGSSGYESLVEKTSTDHSSTCSPSTSRASSPSFYIHRCPIRKMKRKMSRSRYLLAIEGRNRLRKLAAHKVRLASNAVSAISLLRWEEKIDRKYEKEFEHKRVGLERLMRENDVLRANQRTFTEGCSILESYAMVLRAKLDQEVRESALGFSSSKGFFSPHS</sequence>
<evidence type="ECO:0000313" key="2">
    <source>
        <dbReference type="EMBL" id="KJH53006.1"/>
    </source>
</evidence>
<evidence type="ECO:0000256" key="1">
    <source>
        <dbReference type="SAM" id="MobiDB-lite"/>
    </source>
</evidence>
<dbReference type="Proteomes" id="UP000053766">
    <property type="component" value="Unassembled WGS sequence"/>
</dbReference>
<accession>A0A0D8YEE7</accession>
<organism evidence="2 3">
    <name type="scientific">Dictyocaulus viviparus</name>
    <name type="common">Bovine lungworm</name>
    <dbReference type="NCBI Taxonomy" id="29172"/>
    <lineage>
        <taxon>Eukaryota</taxon>
        <taxon>Metazoa</taxon>
        <taxon>Ecdysozoa</taxon>
        <taxon>Nematoda</taxon>
        <taxon>Chromadorea</taxon>
        <taxon>Rhabditida</taxon>
        <taxon>Rhabditina</taxon>
        <taxon>Rhabditomorpha</taxon>
        <taxon>Strongyloidea</taxon>
        <taxon>Metastrongylidae</taxon>
        <taxon>Dictyocaulus</taxon>
    </lineage>
</organism>
<feature type="region of interest" description="Disordered" evidence="1">
    <location>
        <begin position="1"/>
        <end position="32"/>
    </location>
</feature>
<proteinExistence type="predicted"/>
<reference evidence="2 3" key="1">
    <citation type="submission" date="2013-11" db="EMBL/GenBank/DDBJ databases">
        <title>Draft genome of the bovine lungworm Dictyocaulus viviparus.</title>
        <authorList>
            <person name="Mitreva M."/>
        </authorList>
    </citation>
    <scope>NUCLEOTIDE SEQUENCE [LARGE SCALE GENOMIC DNA]</scope>
    <source>
        <strain evidence="2 3">HannoverDv2000</strain>
    </source>
</reference>
<keyword evidence="3" id="KW-1185">Reference proteome</keyword>